<keyword evidence="2" id="KW-1185">Reference proteome</keyword>
<dbReference type="VEuPathDB" id="VectorBase:HLOH_055994"/>
<gene>
    <name evidence="1" type="ORF">HPB48_009308</name>
</gene>
<sequence>MGRLALGSHRTTPNEAVQGDMGWSSFAAREATAKLSFEMRAWTLGETNWVYRVRRCLLFTARSKRWTKRMRALSEKYGVPLPALCNLKDTTITRAKVQPLPETGSRHAQLQALQAALRHVHIERLQVNHGVPNCDQPASPGPSLYLDSEAPTSRDLCSSQRPTRAICGTIRDQGQLVPHLADHFVSGIDVLQLDKAHARKFGSSIDHSAFGYKTSKDFLRSNCGILCATCSSI</sequence>
<dbReference type="OrthoDB" id="10610551at2759"/>
<dbReference type="EMBL" id="JABSTR010000004">
    <property type="protein sequence ID" value="KAH9366414.1"/>
    <property type="molecule type" value="Genomic_DNA"/>
</dbReference>
<dbReference type="AlphaFoldDB" id="A0A9J6FJ64"/>
<proteinExistence type="predicted"/>
<evidence type="ECO:0000313" key="2">
    <source>
        <dbReference type="Proteomes" id="UP000821853"/>
    </source>
</evidence>
<dbReference type="Proteomes" id="UP000821853">
    <property type="component" value="Chromosome 2"/>
</dbReference>
<evidence type="ECO:0000313" key="1">
    <source>
        <dbReference type="EMBL" id="KAH9366414.1"/>
    </source>
</evidence>
<comment type="caution">
    <text evidence="1">The sequence shown here is derived from an EMBL/GenBank/DDBJ whole genome shotgun (WGS) entry which is preliminary data.</text>
</comment>
<accession>A0A9J6FJ64</accession>
<reference evidence="1 2" key="1">
    <citation type="journal article" date="2020" name="Cell">
        <title>Large-Scale Comparative Analyses of Tick Genomes Elucidate Their Genetic Diversity and Vector Capacities.</title>
        <authorList>
            <consortium name="Tick Genome and Microbiome Consortium (TIGMIC)"/>
            <person name="Jia N."/>
            <person name="Wang J."/>
            <person name="Shi W."/>
            <person name="Du L."/>
            <person name="Sun Y."/>
            <person name="Zhan W."/>
            <person name="Jiang J.F."/>
            <person name="Wang Q."/>
            <person name="Zhang B."/>
            <person name="Ji P."/>
            <person name="Bell-Sakyi L."/>
            <person name="Cui X.M."/>
            <person name="Yuan T.T."/>
            <person name="Jiang B.G."/>
            <person name="Yang W.F."/>
            <person name="Lam T.T."/>
            <person name="Chang Q.C."/>
            <person name="Ding S.J."/>
            <person name="Wang X.J."/>
            <person name="Zhu J.G."/>
            <person name="Ruan X.D."/>
            <person name="Zhao L."/>
            <person name="Wei J.T."/>
            <person name="Ye R.Z."/>
            <person name="Que T.C."/>
            <person name="Du C.H."/>
            <person name="Zhou Y.H."/>
            <person name="Cheng J.X."/>
            <person name="Dai P.F."/>
            <person name="Guo W.B."/>
            <person name="Han X.H."/>
            <person name="Huang E.J."/>
            <person name="Li L.F."/>
            <person name="Wei W."/>
            <person name="Gao Y.C."/>
            <person name="Liu J.Z."/>
            <person name="Shao H.Z."/>
            <person name="Wang X."/>
            <person name="Wang C.C."/>
            <person name="Yang T.C."/>
            <person name="Huo Q.B."/>
            <person name="Li W."/>
            <person name="Chen H.Y."/>
            <person name="Chen S.E."/>
            <person name="Zhou L.G."/>
            <person name="Ni X.B."/>
            <person name="Tian J.H."/>
            <person name="Sheng Y."/>
            <person name="Liu T."/>
            <person name="Pan Y.S."/>
            <person name="Xia L.Y."/>
            <person name="Li J."/>
            <person name="Zhao F."/>
            <person name="Cao W.C."/>
        </authorList>
    </citation>
    <scope>NUCLEOTIDE SEQUENCE [LARGE SCALE GENOMIC DNA]</scope>
    <source>
        <strain evidence="1">HaeL-2018</strain>
    </source>
</reference>
<name>A0A9J6FJ64_HAELO</name>
<organism evidence="1 2">
    <name type="scientific">Haemaphysalis longicornis</name>
    <name type="common">Bush tick</name>
    <dbReference type="NCBI Taxonomy" id="44386"/>
    <lineage>
        <taxon>Eukaryota</taxon>
        <taxon>Metazoa</taxon>
        <taxon>Ecdysozoa</taxon>
        <taxon>Arthropoda</taxon>
        <taxon>Chelicerata</taxon>
        <taxon>Arachnida</taxon>
        <taxon>Acari</taxon>
        <taxon>Parasitiformes</taxon>
        <taxon>Ixodida</taxon>
        <taxon>Ixodoidea</taxon>
        <taxon>Ixodidae</taxon>
        <taxon>Haemaphysalinae</taxon>
        <taxon>Haemaphysalis</taxon>
    </lineage>
</organism>
<protein>
    <submittedName>
        <fullName evidence="1">Uncharacterized protein</fullName>
    </submittedName>
</protein>